<reference evidence="2 3" key="1">
    <citation type="journal article" date="2013" name="Genome Announc.">
        <title>Draft Genome Sequence of Indibacter alkaliphilus Strain LW1T, Isolated from Lonar Lake, a Haloalkaline Lake in the Buldana District of Maharashtra, India.</title>
        <authorList>
            <person name="Singh A."/>
            <person name="Kumar Jangir P."/>
            <person name="Sharma R."/>
            <person name="Singh A."/>
            <person name="Kumar Pinnaka A."/>
            <person name="Shivaji S."/>
        </authorList>
    </citation>
    <scope>NUCLEOTIDE SEQUENCE [LARGE SCALE GENOMIC DNA]</scope>
    <source>
        <strain evidence="3">CCUG 57479 / KCTC 22604 / LW1</strain>
    </source>
</reference>
<dbReference type="eggNOG" id="COG1917">
    <property type="taxonomic scope" value="Bacteria"/>
</dbReference>
<dbReference type="EMBL" id="ALWO02000045">
    <property type="protein sequence ID" value="EOZ93626.1"/>
    <property type="molecule type" value="Genomic_DNA"/>
</dbReference>
<dbReference type="Pfam" id="PF18197">
    <property type="entry name" value="TTHB210-like"/>
    <property type="match status" value="1"/>
</dbReference>
<dbReference type="CDD" id="cd11669">
    <property type="entry name" value="TTHB210-like"/>
    <property type="match status" value="1"/>
</dbReference>
<protein>
    <recommendedName>
        <fullName evidence="1">TTHB210-like domain-containing protein</fullName>
    </recommendedName>
</protein>
<name>S2DNV6_INDAL</name>
<dbReference type="AlphaFoldDB" id="S2DNV6"/>
<sequence length="274" mass="31352">MYRLPNYSFASLLGLILALFFSSCELVEKENPLVVKEPISGFTTYYGPATKMGNGKIQSFVTYNKARKPIAFGIKMNEKSLENLPTGSHAHGSLEYKLKLPNQAATLPYKHIVVDWAPEGHQPEGIYDLPHFDIHFYTISEAEREQITGLTPDQMDTEIPLAKYLPENYIQLPGRVPKMGVHWMNPLGPEFQGETFTKTLIYGTSKSKVAFLEPMITLDYIKSKPNAYTEIPQPEAVEESGYYPKKYYVGYDTERKEYVIYLSDFEYLREDEVN</sequence>
<dbReference type="OrthoDB" id="2867208at2"/>
<dbReference type="PROSITE" id="PS51257">
    <property type="entry name" value="PROKAR_LIPOPROTEIN"/>
    <property type="match status" value="1"/>
</dbReference>
<evidence type="ECO:0000313" key="2">
    <source>
        <dbReference type="EMBL" id="EOZ93626.1"/>
    </source>
</evidence>
<organism evidence="2 3">
    <name type="scientific">Indibacter alkaliphilus (strain CCUG 57479 / KCTC 22604 / LW1)</name>
    <dbReference type="NCBI Taxonomy" id="1189612"/>
    <lineage>
        <taxon>Bacteria</taxon>
        <taxon>Pseudomonadati</taxon>
        <taxon>Bacteroidota</taxon>
        <taxon>Cytophagia</taxon>
        <taxon>Cytophagales</taxon>
        <taxon>Cyclobacteriaceae</taxon>
    </lineage>
</organism>
<comment type="caution">
    <text evidence="2">The sequence shown here is derived from an EMBL/GenBank/DDBJ whole genome shotgun (WGS) entry which is preliminary data.</text>
</comment>
<evidence type="ECO:0000313" key="3">
    <source>
        <dbReference type="Proteomes" id="UP000006073"/>
    </source>
</evidence>
<dbReference type="Proteomes" id="UP000006073">
    <property type="component" value="Unassembled WGS sequence"/>
</dbReference>
<gene>
    <name evidence="2" type="ORF">A33Q_3572</name>
</gene>
<dbReference type="InterPro" id="IPR040832">
    <property type="entry name" value="TTHB210-like_dom"/>
</dbReference>
<keyword evidence="3" id="KW-1185">Reference proteome</keyword>
<feature type="domain" description="TTHB210-like" evidence="1">
    <location>
        <begin position="65"/>
        <end position="116"/>
    </location>
</feature>
<accession>S2DNV6</accession>
<dbReference type="STRING" id="1189612.A33Q_3572"/>
<dbReference type="InterPro" id="IPR033786">
    <property type="entry name" value="TTHB210-like"/>
</dbReference>
<proteinExistence type="predicted"/>
<evidence type="ECO:0000259" key="1">
    <source>
        <dbReference type="Pfam" id="PF18197"/>
    </source>
</evidence>
<dbReference type="RefSeq" id="WP_009033769.1">
    <property type="nucleotide sequence ID" value="NZ_ALWO02000045.1"/>
</dbReference>